<name>A0A8T0GAQ3_CERPU</name>
<organism evidence="8 9">
    <name type="scientific">Ceratodon purpureus</name>
    <name type="common">Fire moss</name>
    <name type="synonym">Dicranum purpureum</name>
    <dbReference type="NCBI Taxonomy" id="3225"/>
    <lineage>
        <taxon>Eukaryota</taxon>
        <taxon>Viridiplantae</taxon>
        <taxon>Streptophyta</taxon>
        <taxon>Embryophyta</taxon>
        <taxon>Bryophyta</taxon>
        <taxon>Bryophytina</taxon>
        <taxon>Bryopsida</taxon>
        <taxon>Dicranidae</taxon>
        <taxon>Pseudoditrichales</taxon>
        <taxon>Ditrichaceae</taxon>
        <taxon>Ceratodon</taxon>
    </lineage>
</organism>
<protein>
    <recommendedName>
        <fullName evidence="7">GS catalytic domain-containing protein</fullName>
    </recommendedName>
</protein>
<dbReference type="InterPro" id="IPR008146">
    <property type="entry name" value="Gln_synth_cat_dom"/>
</dbReference>
<keyword evidence="3" id="KW-0547">Nucleotide-binding</keyword>
<feature type="domain" description="GS catalytic" evidence="7">
    <location>
        <begin position="206"/>
        <end position="542"/>
    </location>
</feature>
<keyword evidence="4" id="KW-0067">ATP-binding</keyword>
<dbReference type="SMART" id="SM01230">
    <property type="entry name" value="Gln-synt_C"/>
    <property type="match status" value="1"/>
</dbReference>
<dbReference type="GO" id="GO:0006576">
    <property type="term" value="P:biogenic amine metabolic process"/>
    <property type="evidence" value="ECO:0007669"/>
    <property type="project" value="UniProtKB-ARBA"/>
</dbReference>
<dbReference type="PANTHER" id="PTHR43785">
    <property type="entry name" value="GAMMA-GLUTAMYLPUTRESCINE SYNTHETASE"/>
    <property type="match status" value="1"/>
</dbReference>
<dbReference type="GO" id="GO:0004356">
    <property type="term" value="F:glutamine synthetase activity"/>
    <property type="evidence" value="ECO:0007669"/>
    <property type="project" value="InterPro"/>
</dbReference>
<dbReference type="GO" id="GO:0006542">
    <property type="term" value="P:glutamine biosynthetic process"/>
    <property type="evidence" value="ECO:0007669"/>
    <property type="project" value="InterPro"/>
</dbReference>
<dbReference type="FunFam" id="3.10.20.70:FF:000015">
    <property type="entry name" value="Putative glutamine synthetase"/>
    <property type="match status" value="1"/>
</dbReference>
<evidence type="ECO:0000256" key="3">
    <source>
        <dbReference type="ARBA" id="ARBA00022741"/>
    </source>
</evidence>
<evidence type="ECO:0000313" key="9">
    <source>
        <dbReference type="Proteomes" id="UP000822688"/>
    </source>
</evidence>
<comment type="caution">
    <text evidence="8">The sequence shown here is derived from an EMBL/GenBank/DDBJ whole genome shotgun (WGS) entry which is preliminary data.</text>
</comment>
<evidence type="ECO:0000256" key="5">
    <source>
        <dbReference type="PROSITE-ProRule" id="PRU01331"/>
    </source>
</evidence>
<keyword evidence="2" id="KW-0436">Ligase</keyword>
<dbReference type="PANTHER" id="PTHR43785:SF12">
    <property type="entry name" value="TYPE-1 GLUTAMINE SYNTHETASE 2"/>
    <property type="match status" value="1"/>
</dbReference>
<evidence type="ECO:0000259" key="7">
    <source>
        <dbReference type="PROSITE" id="PS51987"/>
    </source>
</evidence>
<dbReference type="PROSITE" id="PS51987">
    <property type="entry name" value="GS_CATALYTIC"/>
    <property type="match status" value="1"/>
</dbReference>
<dbReference type="SUPFAM" id="SSF54368">
    <property type="entry name" value="Glutamine synthetase, N-terminal domain"/>
    <property type="match status" value="1"/>
</dbReference>
<dbReference type="Pfam" id="PF00120">
    <property type="entry name" value="Gln-synt_C"/>
    <property type="match status" value="1"/>
</dbReference>
<dbReference type="InterPro" id="IPR036651">
    <property type="entry name" value="Gln_synt_N_sf"/>
</dbReference>
<dbReference type="AlphaFoldDB" id="A0A8T0GAQ3"/>
<evidence type="ECO:0000256" key="2">
    <source>
        <dbReference type="ARBA" id="ARBA00022598"/>
    </source>
</evidence>
<dbReference type="Gene3D" id="3.30.590.10">
    <property type="entry name" value="Glutamine synthetase/guanido kinase, catalytic domain"/>
    <property type="match status" value="1"/>
</dbReference>
<dbReference type="GO" id="GO:0005524">
    <property type="term" value="F:ATP binding"/>
    <property type="evidence" value="ECO:0007669"/>
    <property type="project" value="UniProtKB-KW"/>
</dbReference>
<dbReference type="SUPFAM" id="SSF55931">
    <property type="entry name" value="Glutamine synthetase/guanido kinase"/>
    <property type="match status" value="1"/>
</dbReference>
<dbReference type="Gene3D" id="3.10.20.70">
    <property type="entry name" value="Glutamine synthetase, N-terminal domain"/>
    <property type="match status" value="1"/>
</dbReference>
<dbReference type="EMBL" id="CM026433">
    <property type="protein sequence ID" value="KAG0554918.1"/>
    <property type="molecule type" value="Genomic_DNA"/>
</dbReference>
<evidence type="ECO:0000256" key="6">
    <source>
        <dbReference type="RuleBase" id="RU000384"/>
    </source>
</evidence>
<sequence>MASGTRAAVRTLLGARTKLAARTSPAALRDLTGDTVFNVDRHESTFHGHPRNPRSTQGGMGLEKMERKIPLRQMCTTQLPSEKAPTVQGMITVAELKELARTGTIDTVIVGLTDCYGRLMGKRYTADFFLESAVDDGTHVCSYLLATDMDMEPVPGYKFASWEAGYGDIHLAPDMKTLRVASWLEKTALVLCDVVQDNHELAPHAPRSVLRNQIKAAQSVGASTAMAASELEYFLYKDTYEESKNKNYMNLKPAGWVREDYHILQGTRGEYFHGPARRHLEASGVPVENSKGEFGLGQHELNVKYAEVLEMADRHSVYKQCLKELADSMGVSVTFMAKPDAAQPGSSCHIHLSLWENGRNIFAGDKLLGSTKCSDEFRWFLGGWMKHTPELMCFYAPNVNSYKRYVSGSWAPTQIAWSRDNRTAPFRVLGSGKSLRIECRLPGADCNVYLAFAAALASGMDGIRNKIEPPPQLEGNVYFAKDLLTIPQSLGAATAAFKNSQFAKDMLGQDVHHHYHHFFENELLAYQQAVTDWEKARYFEQI</sequence>
<reference evidence="8" key="1">
    <citation type="submission" date="2020-06" db="EMBL/GenBank/DDBJ databases">
        <title>WGS assembly of Ceratodon purpureus strain R40.</title>
        <authorList>
            <person name="Carey S.B."/>
            <person name="Jenkins J."/>
            <person name="Shu S."/>
            <person name="Lovell J.T."/>
            <person name="Sreedasyam A."/>
            <person name="Maumus F."/>
            <person name="Tiley G.P."/>
            <person name="Fernandez-Pozo N."/>
            <person name="Barry K."/>
            <person name="Chen C."/>
            <person name="Wang M."/>
            <person name="Lipzen A."/>
            <person name="Daum C."/>
            <person name="Saski C.A."/>
            <person name="Payton A.C."/>
            <person name="Mcbreen J.C."/>
            <person name="Conrad R.E."/>
            <person name="Kollar L.M."/>
            <person name="Olsson S."/>
            <person name="Huttunen S."/>
            <person name="Landis J.B."/>
            <person name="Wickett N.J."/>
            <person name="Johnson M.G."/>
            <person name="Rensing S.A."/>
            <person name="Grimwood J."/>
            <person name="Schmutz J."/>
            <person name="Mcdaniel S.F."/>
        </authorList>
    </citation>
    <scope>NUCLEOTIDE SEQUENCE</scope>
    <source>
        <strain evidence="8">R40</strain>
    </source>
</reference>
<accession>A0A8T0GAQ3</accession>
<evidence type="ECO:0000256" key="4">
    <source>
        <dbReference type="ARBA" id="ARBA00022840"/>
    </source>
</evidence>
<evidence type="ECO:0000313" key="8">
    <source>
        <dbReference type="EMBL" id="KAG0554918.1"/>
    </source>
</evidence>
<evidence type="ECO:0000256" key="1">
    <source>
        <dbReference type="ARBA" id="ARBA00009897"/>
    </source>
</evidence>
<proteinExistence type="inferred from homology"/>
<gene>
    <name evidence="8" type="ORF">KC19_12G130100</name>
</gene>
<comment type="similarity">
    <text evidence="1 5 6">Belongs to the glutamine synthetase family.</text>
</comment>
<dbReference type="EMBL" id="CM026433">
    <property type="protein sequence ID" value="KAG0554919.1"/>
    <property type="molecule type" value="Genomic_DNA"/>
</dbReference>
<dbReference type="Proteomes" id="UP000822688">
    <property type="component" value="Chromosome 12"/>
</dbReference>
<dbReference type="InterPro" id="IPR014746">
    <property type="entry name" value="Gln_synth/guanido_kin_cat_dom"/>
</dbReference>
<keyword evidence="9" id="KW-1185">Reference proteome</keyword>
<dbReference type="FunFam" id="3.30.590.10:FF:000005">
    <property type="entry name" value="Probable glutamine synthetase"/>
    <property type="match status" value="1"/>
</dbReference>